<sequence length="543" mass="61563">MRLSIKKYTAAAAVLLFLGGCNKDFLNKVNPNLPVEATYWQTESDALAAIPTIYSPIRNQMDGYFGAYSGYQTLNRADDMWFLIGEEPFTWEYVNFLNSAGTAGSNFGDLYKGINRANVFMKNIDRVKMDDGKKKQMIGEVSFLRGMYYFLLAANFGDVPLRLLPAGDDPDGGNKPSSPEADVWKQVIADFKVAKENLPVSRPDGEKGRVTRGAAIAYLGKALVYTKQYPEAETELKALLTAPYNYDLTENFEDNFKETTEFNKESVFELSYDGFLGSGGIWGNDCASCQLGFALPNFCGPAGTGAWFKLVPGISIVRDFVSEERPAGSDTRFDKRMYTSFFWKYSDYETGLTDGSWFGNHDFDWLWHEAQAKMSVNTGLTYPKIGDKAGRFLLKKYTNFYKNEEGANSMYNAANNNNNLRVIRFAEVLLLHAEACIKNGNLQDAITDLKRIRKRAGLNENKTWAGAGELMNEVVRQNELEFFFEGHRFFDLKRWYTPAEMKQIFVTNQKQGANNFQPKHYYLPIPESEINTNTAVQQHTLWR</sequence>
<dbReference type="STRING" id="1285928.SAMN04487894_10887"/>
<evidence type="ECO:0000259" key="6">
    <source>
        <dbReference type="Pfam" id="PF07980"/>
    </source>
</evidence>
<reference evidence="9" key="1">
    <citation type="submission" date="2016-10" db="EMBL/GenBank/DDBJ databases">
        <authorList>
            <person name="Varghese N."/>
            <person name="Submissions S."/>
        </authorList>
    </citation>
    <scope>NUCLEOTIDE SEQUENCE [LARGE SCALE GENOMIC DNA]</scope>
    <source>
        <strain evidence="9">DSM 25811 / CCM 8410 / LMG 26954 / E90</strain>
    </source>
</reference>
<protein>
    <submittedName>
        <fullName evidence="8">Starch-binding associating with outer membrane</fullName>
    </submittedName>
</protein>
<dbReference type="Pfam" id="PF14322">
    <property type="entry name" value="SusD-like_3"/>
    <property type="match status" value="1"/>
</dbReference>
<evidence type="ECO:0000256" key="3">
    <source>
        <dbReference type="ARBA" id="ARBA00022729"/>
    </source>
</evidence>
<dbReference type="Pfam" id="PF07980">
    <property type="entry name" value="SusD_RagB"/>
    <property type="match status" value="1"/>
</dbReference>
<evidence type="ECO:0000256" key="4">
    <source>
        <dbReference type="ARBA" id="ARBA00023136"/>
    </source>
</evidence>
<proteinExistence type="inferred from homology"/>
<keyword evidence="5" id="KW-0998">Cell outer membrane</keyword>
<dbReference type="GO" id="GO:0009279">
    <property type="term" value="C:cell outer membrane"/>
    <property type="evidence" value="ECO:0007669"/>
    <property type="project" value="UniProtKB-SubCell"/>
</dbReference>
<comment type="subcellular location">
    <subcellularLocation>
        <location evidence="1">Cell outer membrane</location>
    </subcellularLocation>
</comment>
<accession>A0A1G6U174</accession>
<evidence type="ECO:0000256" key="2">
    <source>
        <dbReference type="ARBA" id="ARBA00006275"/>
    </source>
</evidence>
<evidence type="ECO:0000313" key="9">
    <source>
        <dbReference type="Proteomes" id="UP000198757"/>
    </source>
</evidence>
<dbReference type="InterPro" id="IPR033985">
    <property type="entry name" value="SusD-like_N"/>
</dbReference>
<dbReference type="OrthoDB" id="5694214at2"/>
<dbReference type="EMBL" id="FMZO01000008">
    <property type="protein sequence ID" value="SDD34295.1"/>
    <property type="molecule type" value="Genomic_DNA"/>
</dbReference>
<dbReference type="AlphaFoldDB" id="A0A1G6U174"/>
<comment type="similarity">
    <text evidence="2">Belongs to the SusD family.</text>
</comment>
<dbReference type="InterPro" id="IPR012944">
    <property type="entry name" value="SusD_RagB_dom"/>
</dbReference>
<gene>
    <name evidence="8" type="ORF">SAMN04487894_10887</name>
</gene>
<dbReference type="PROSITE" id="PS51257">
    <property type="entry name" value="PROKAR_LIPOPROTEIN"/>
    <property type="match status" value="1"/>
</dbReference>
<organism evidence="8 9">
    <name type="scientific">Niabella drilacis (strain DSM 25811 / CCM 8410 / CCUG 62505 / LMG 26954 / E90)</name>
    <dbReference type="NCBI Taxonomy" id="1285928"/>
    <lineage>
        <taxon>Bacteria</taxon>
        <taxon>Pseudomonadati</taxon>
        <taxon>Bacteroidota</taxon>
        <taxon>Chitinophagia</taxon>
        <taxon>Chitinophagales</taxon>
        <taxon>Chitinophagaceae</taxon>
        <taxon>Niabella</taxon>
    </lineage>
</organism>
<keyword evidence="4" id="KW-0472">Membrane</keyword>
<keyword evidence="9" id="KW-1185">Reference proteome</keyword>
<dbReference type="RefSeq" id="WP_090390984.1">
    <property type="nucleotide sequence ID" value="NZ_FMZO01000008.1"/>
</dbReference>
<evidence type="ECO:0000256" key="5">
    <source>
        <dbReference type="ARBA" id="ARBA00023237"/>
    </source>
</evidence>
<dbReference type="Proteomes" id="UP000198757">
    <property type="component" value="Unassembled WGS sequence"/>
</dbReference>
<evidence type="ECO:0000259" key="7">
    <source>
        <dbReference type="Pfam" id="PF14322"/>
    </source>
</evidence>
<keyword evidence="3" id="KW-0732">Signal</keyword>
<feature type="domain" description="SusD-like N-terminal" evidence="7">
    <location>
        <begin position="86"/>
        <end position="221"/>
    </location>
</feature>
<evidence type="ECO:0000256" key="1">
    <source>
        <dbReference type="ARBA" id="ARBA00004442"/>
    </source>
</evidence>
<dbReference type="SUPFAM" id="SSF48452">
    <property type="entry name" value="TPR-like"/>
    <property type="match status" value="1"/>
</dbReference>
<dbReference type="Gene3D" id="1.25.40.390">
    <property type="match status" value="1"/>
</dbReference>
<dbReference type="InterPro" id="IPR011990">
    <property type="entry name" value="TPR-like_helical_dom_sf"/>
</dbReference>
<feature type="domain" description="RagB/SusD" evidence="6">
    <location>
        <begin position="264"/>
        <end position="542"/>
    </location>
</feature>
<name>A0A1G6U174_NIADE</name>
<dbReference type="CDD" id="cd08977">
    <property type="entry name" value="SusD"/>
    <property type="match status" value="1"/>
</dbReference>
<evidence type="ECO:0000313" key="8">
    <source>
        <dbReference type="EMBL" id="SDD34295.1"/>
    </source>
</evidence>